<feature type="domain" description="Alcohol dehydrogenase-like C-terminal" evidence="1">
    <location>
        <begin position="30"/>
        <end position="124"/>
    </location>
</feature>
<name>A0A172YI55_9GAMM</name>
<evidence type="ECO:0000313" key="3">
    <source>
        <dbReference type="Proteomes" id="UP000077875"/>
    </source>
</evidence>
<dbReference type="STRING" id="376489.A5892_16610"/>
<dbReference type="Proteomes" id="UP000077875">
    <property type="component" value="Chromosome"/>
</dbReference>
<reference evidence="2 3" key="1">
    <citation type="submission" date="2016-04" db="EMBL/GenBank/DDBJ databases">
        <title>Complete Genome Sequence of Halotalea alkalilenta IHB B 13600.</title>
        <authorList>
            <person name="Swarnkar M.K."/>
            <person name="Sharma A."/>
            <person name="Kaushal K."/>
            <person name="Soni R."/>
            <person name="Rana S."/>
            <person name="Singh A.K."/>
            <person name="Gulati A."/>
        </authorList>
    </citation>
    <scope>NUCLEOTIDE SEQUENCE [LARGE SCALE GENOMIC DNA]</scope>
    <source>
        <strain evidence="2 3">IHB B 13600</strain>
    </source>
</reference>
<dbReference type="AlphaFoldDB" id="A0A172YI55"/>
<dbReference type="RefSeq" id="WP_064123743.1">
    <property type="nucleotide sequence ID" value="NZ_CP015243.1"/>
</dbReference>
<sequence>MTGFTAWLGMREIGRVERRDRVLVGAAAGAVGSIAAQLARLEGAEVLVTAGRGDKRTWLEEIGFSHPLDHRAPEYAQALSAAVGEGGLTLNFENLGGGAFEAANRCMRRNGRVVLCGLISQYQQPDPRSAAARAARALRRSQPWQVRGSPVRLRKTHRNAWAAIGSHALFRGAAGRAFSLPRLTTMIIISDDGGFASIPGDFSLPWSS</sequence>
<protein>
    <recommendedName>
        <fullName evidence="1">Alcohol dehydrogenase-like C-terminal domain-containing protein</fullName>
    </recommendedName>
</protein>
<dbReference type="GO" id="GO:0016628">
    <property type="term" value="F:oxidoreductase activity, acting on the CH-CH group of donors, NAD or NADP as acceptor"/>
    <property type="evidence" value="ECO:0007669"/>
    <property type="project" value="InterPro"/>
</dbReference>
<dbReference type="PANTHER" id="PTHR43205">
    <property type="entry name" value="PROSTAGLANDIN REDUCTASE"/>
    <property type="match status" value="1"/>
</dbReference>
<dbReference type="Gene3D" id="3.40.50.720">
    <property type="entry name" value="NAD(P)-binding Rossmann-like Domain"/>
    <property type="match status" value="1"/>
</dbReference>
<dbReference type="SUPFAM" id="SSF51735">
    <property type="entry name" value="NAD(P)-binding Rossmann-fold domains"/>
    <property type="match status" value="1"/>
</dbReference>
<dbReference type="EMBL" id="CP015243">
    <property type="protein sequence ID" value="ANF58889.1"/>
    <property type="molecule type" value="Genomic_DNA"/>
</dbReference>
<dbReference type="InterPro" id="IPR036291">
    <property type="entry name" value="NAD(P)-bd_dom_sf"/>
</dbReference>
<evidence type="ECO:0000313" key="2">
    <source>
        <dbReference type="EMBL" id="ANF58889.1"/>
    </source>
</evidence>
<keyword evidence="3" id="KW-1185">Reference proteome</keyword>
<evidence type="ECO:0000259" key="1">
    <source>
        <dbReference type="Pfam" id="PF00107"/>
    </source>
</evidence>
<proteinExistence type="predicted"/>
<organism evidence="2 3">
    <name type="scientific">Halotalea alkalilenta</name>
    <dbReference type="NCBI Taxonomy" id="376489"/>
    <lineage>
        <taxon>Bacteria</taxon>
        <taxon>Pseudomonadati</taxon>
        <taxon>Pseudomonadota</taxon>
        <taxon>Gammaproteobacteria</taxon>
        <taxon>Oceanospirillales</taxon>
        <taxon>Halomonadaceae</taxon>
        <taxon>Halotalea</taxon>
    </lineage>
</organism>
<dbReference type="InterPro" id="IPR045010">
    <property type="entry name" value="MDR_fam"/>
</dbReference>
<dbReference type="InterPro" id="IPR013149">
    <property type="entry name" value="ADH-like_C"/>
</dbReference>
<dbReference type="PANTHER" id="PTHR43205:SF42">
    <property type="entry name" value="ALCOHOL DEHYDROGENASE, ZINC-CONTAINING (AFU_ORTHOLOGUE AFUA_7G04530)"/>
    <property type="match status" value="1"/>
</dbReference>
<dbReference type="Pfam" id="PF00107">
    <property type="entry name" value="ADH_zinc_N"/>
    <property type="match status" value="1"/>
</dbReference>
<accession>A0A172YI55</accession>
<gene>
    <name evidence="2" type="ORF">A5892_16610</name>
</gene>
<dbReference type="KEGG" id="haa:A5892_16610"/>